<evidence type="ECO:0000256" key="3">
    <source>
        <dbReference type="ARBA" id="ARBA00022448"/>
    </source>
</evidence>
<evidence type="ECO:0000256" key="1">
    <source>
        <dbReference type="ARBA" id="ARBA00004308"/>
    </source>
</evidence>
<gene>
    <name evidence="11" type="ORF">Vbra_5283</name>
</gene>
<evidence type="ECO:0000256" key="9">
    <source>
        <dbReference type="ARBA" id="ARBA00023303"/>
    </source>
</evidence>
<dbReference type="GO" id="GO:0070588">
    <property type="term" value="P:calcium ion transmembrane transport"/>
    <property type="evidence" value="ECO:0007669"/>
    <property type="project" value="TreeGrafter"/>
</dbReference>
<protein>
    <recommendedName>
        <fullName evidence="13">P2X purinoceptor</fullName>
    </recommendedName>
</protein>
<dbReference type="VEuPathDB" id="CryptoDB:Vbra_5283"/>
<proteinExistence type="inferred from homology"/>
<evidence type="ECO:0000256" key="7">
    <source>
        <dbReference type="ARBA" id="ARBA00023136"/>
    </source>
</evidence>
<comment type="subcellular location">
    <subcellularLocation>
        <location evidence="1">Endomembrane system</location>
    </subcellularLocation>
</comment>
<dbReference type="PhylomeDB" id="A0A0G4ENC4"/>
<comment type="similarity">
    <text evidence="2">Belongs to the P2X receptor family.</text>
</comment>
<accession>A0A0G4ENC4</accession>
<keyword evidence="6" id="KW-0406">Ion transport</keyword>
<dbReference type="PANTHER" id="PTHR10125">
    <property type="entry name" value="P2X PURINOCEPTOR"/>
    <property type="match status" value="1"/>
</dbReference>
<keyword evidence="4 10" id="KW-0812">Transmembrane</keyword>
<dbReference type="AlphaFoldDB" id="A0A0G4ENC4"/>
<evidence type="ECO:0008006" key="13">
    <source>
        <dbReference type="Google" id="ProtNLM"/>
    </source>
</evidence>
<dbReference type="OrthoDB" id="494673at2759"/>
<dbReference type="InterPro" id="IPR059116">
    <property type="entry name" value="P2X_receptor"/>
</dbReference>
<dbReference type="Gene3D" id="2.60.490.10">
    <property type="entry name" value="atp-gated p2x4 ion channel domain"/>
    <property type="match status" value="1"/>
</dbReference>
<dbReference type="STRING" id="1169540.A0A0G4ENC4"/>
<keyword evidence="12" id="KW-1185">Reference proteome</keyword>
<evidence type="ECO:0000256" key="5">
    <source>
        <dbReference type="ARBA" id="ARBA00022989"/>
    </source>
</evidence>
<keyword evidence="8" id="KW-1071">Ligand-gated ion channel</keyword>
<dbReference type="GO" id="GO:0007165">
    <property type="term" value="P:signal transduction"/>
    <property type="evidence" value="ECO:0007669"/>
    <property type="project" value="UniProtKB-ARBA"/>
</dbReference>
<dbReference type="PANTHER" id="PTHR10125:SF31">
    <property type="entry name" value="P2X RECEPTOR E"/>
    <property type="match status" value="1"/>
</dbReference>
<keyword evidence="5 10" id="KW-1133">Transmembrane helix</keyword>
<evidence type="ECO:0000256" key="8">
    <source>
        <dbReference type="ARBA" id="ARBA00023286"/>
    </source>
</evidence>
<feature type="transmembrane region" description="Helical" evidence="10">
    <location>
        <begin position="58"/>
        <end position="80"/>
    </location>
</feature>
<keyword evidence="3" id="KW-0813">Transport</keyword>
<evidence type="ECO:0000256" key="2">
    <source>
        <dbReference type="ARBA" id="ARBA00009848"/>
    </source>
</evidence>
<reference evidence="11 12" key="1">
    <citation type="submission" date="2014-11" db="EMBL/GenBank/DDBJ databases">
        <authorList>
            <person name="Zhu J."/>
            <person name="Qi W."/>
            <person name="Song R."/>
        </authorList>
    </citation>
    <scope>NUCLEOTIDE SEQUENCE [LARGE SCALE GENOMIC DNA]</scope>
</reference>
<sequence length="448" mass="49366">MSGGPGAQHTSSSAAAAAAASGAYHREGDEDPQLFCGVDLDRVFAYRTFKVVNIQDRWLGLLYWSIVTMIILYFAIFNLWKQGRHQFQEPGNGFIVAKVKGKSIDAANPQRAFDISDLRFPEIEASGVFIASKIMVQRGQQVGDCVDFTDPCPCRPPATCDEATKHCKGANWCPTINEATADKSSDMEITKVKGLDKLVLDLQAGIAFPNIGNYLFVASIPEFRNITLAGLLNKTHSSLTIDAVSDTGVLLGVTFLWDCDVTMKCEPYDVKVERLDRDFNASTTEQIGTQSGGFTQKRAHHYRDSGSKTDRRDAYFMRGIRILVDSQGIGRKVALTLIVIQIGACMALLRTATLAADFLMLYLYPKKRRDLYYKCKVVESEDYSDLRDRLNLVKTQAPEKLALLRRRNRALRRGEDRGAEELVPAAGAAVKLSLGSGGRGGPSSIGMR</sequence>
<keyword evidence="9" id="KW-0407">Ion channel</keyword>
<organism evidence="11 12">
    <name type="scientific">Vitrella brassicaformis (strain CCMP3155)</name>
    <dbReference type="NCBI Taxonomy" id="1169540"/>
    <lineage>
        <taxon>Eukaryota</taxon>
        <taxon>Sar</taxon>
        <taxon>Alveolata</taxon>
        <taxon>Colpodellida</taxon>
        <taxon>Vitrellaceae</taxon>
        <taxon>Vitrella</taxon>
    </lineage>
</organism>
<evidence type="ECO:0000313" key="12">
    <source>
        <dbReference type="Proteomes" id="UP000041254"/>
    </source>
</evidence>
<dbReference type="InParanoid" id="A0A0G4ENC4"/>
<dbReference type="Pfam" id="PF00864">
    <property type="entry name" value="P2X_receptor"/>
    <property type="match status" value="2"/>
</dbReference>
<keyword evidence="7 10" id="KW-0472">Membrane</keyword>
<dbReference type="GO" id="GO:0016020">
    <property type="term" value="C:membrane"/>
    <property type="evidence" value="ECO:0007669"/>
    <property type="project" value="TreeGrafter"/>
</dbReference>
<dbReference type="EMBL" id="CDMY01000271">
    <property type="protein sequence ID" value="CEL98497.1"/>
    <property type="molecule type" value="Genomic_DNA"/>
</dbReference>
<dbReference type="GO" id="GO:0015267">
    <property type="term" value="F:channel activity"/>
    <property type="evidence" value="ECO:0007669"/>
    <property type="project" value="UniProtKB-ARBA"/>
</dbReference>
<dbReference type="InterPro" id="IPR027309">
    <property type="entry name" value="P2X_extracellular_dom_sf"/>
</dbReference>
<evidence type="ECO:0000256" key="4">
    <source>
        <dbReference type="ARBA" id="ARBA00022692"/>
    </source>
</evidence>
<name>A0A0G4ENC4_VITBC</name>
<evidence type="ECO:0000313" key="11">
    <source>
        <dbReference type="EMBL" id="CEL98497.1"/>
    </source>
</evidence>
<evidence type="ECO:0000256" key="10">
    <source>
        <dbReference type="SAM" id="Phobius"/>
    </source>
</evidence>
<dbReference type="Proteomes" id="UP000041254">
    <property type="component" value="Unassembled WGS sequence"/>
</dbReference>
<dbReference type="OMA" id="CPTINEA"/>
<evidence type="ECO:0000256" key="6">
    <source>
        <dbReference type="ARBA" id="ARBA00023065"/>
    </source>
</evidence>
<dbReference type="GO" id="GO:0012505">
    <property type="term" value="C:endomembrane system"/>
    <property type="evidence" value="ECO:0007669"/>
    <property type="project" value="UniProtKB-SubCell"/>
</dbReference>